<dbReference type="PANTHER" id="PTHR31157">
    <property type="entry name" value="SCP DOMAIN-CONTAINING PROTEIN"/>
    <property type="match status" value="1"/>
</dbReference>
<dbReference type="AlphaFoldDB" id="A0A0K0Y676"/>
<dbReference type="OrthoDB" id="419320at2"/>
<dbReference type="PATRIC" id="fig|1458307.3.peg.1888"/>
<dbReference type="Gene3D" id="3.40.33.10">
    <property type="entry name" value="CAP"/>
    <property type="match status" value="1"/>
</dbReference>
<keyword evidence="3" id="KW-1185">Reference proteome</keyword>
<dbReference type="RefSeq" id="WP_049834720.1">
    <property type="nucleotide sequence ID" value="NZ_CP012160.1"/>
</dbReference>
<dbReference type="KEGG" id="otm:OSB_18750"/>
<dbReference type="InterPro" id="IPR035940">
    <property type="entry name" value="CAP_sf"/>
</dbReference>
<dbReference type="PANTHER" id="PTHR31157:SF1">
    <property type="entry name" value="SCP DOMAIN-CONTAINING PROTEIN"/>
    <property type="match status" value="1"/>
</dbReference>
<feature type="compositionally biased region" description="Low complexity" evidence="1">
    <location>
        <begin position="204"/>
        <end position="214"/>
    </location>
</feature>
<organism evidence="2 3">
    <name type="scientific">Octadecabacter temperatus</name>
    <dbReference type="NCBI Taxonomy" id="1458307"/>
    <lineage>
        <taxon>Bacteria</taxon>
        <taxon>Pseudomonadati</taxon>
        <taxon>Pseudomonadota</taxon>
        <taxon>Alphaproteobacteria</taxon>
        <taxon>Rhodobacterales</taxon>
        <taxon>Roseobacteraceae</taxon>
        <taxon>Octadecabacter</taxon>
    </lineage>
</organism>
<feature type="compositionally biased region" description="Acidic residues" evidence="1">
    <location>
        <begin position="175"/>
        <end position="190"/>
    </location>
</feature>
<sequence length="342" mass="36725">MSQASALEQEMLALVNAERAKVGVDPLTFDDNLNSAAENHSSWMLENDIFNHTGVDGTQPEDRAVNAGYVLEGRSAVGENIGWQSTRGEPGLSDDIVQVHEGLMNSPSHRAAILNPLFTEIGIGVEDGDFFIDGEEWASVMVTQNFGTTEAEDSTPPEPELEVTPVASDEIATVEETETPEEVNPEDGEETVAATETSDEEPPQDTTGDDVTQQTVDVADTLIFTGNDEGTFDWRDWVNLDFLDDLSTGSGNNNGNGNTGDGINGQGNGFGNSGTGVNGSGNSNGNSDWWNDQFELSQAVLEQSMTSTTDNANNDWSWDGVDFANLGDMPELALSFDDCFMM</sequence>
<evidence type="ECO:0000256" key="1">
    <source>
        <dbReference type="SAM" id="MobiDB-lite"/>
    </source>
</evidence>
<feature type="region of interest" description="Disordered" evidence="1">
    <location>
        <begin position="253"/>
        <end position="290"/>
    </location>
</feature>
<feature type="compositionally biased region" description="Gly residues" evidence="1">
    <location>
        <begin position="253"/>
        <end position="279"/>
    </location>
</feature>
<dbReference type="InterPro" id="IPR014044">
    <property type="entry name" value="CAP_dom"/>
</dbReference>
<dbReference type="CDD" id="cd05379">
    <property type="entry name" value="CAP_bacterial"/>
    <property type="match status" value="1"/>
</dbReference>
<evidence type="ECO:0000313" key="2">
    <source>
        <dbReference type="EMBL" id="AKS46415.1"/>
    </source>
</evidence>
<gene>
    <name evidence="2" type="ORF">OSB_18750</name>
</gene>
<protein>
    <submittedName>
        <fullName evidence="2">Cysteine-rich secretory protein family protein</fullName>
    </submittedName>
</protein>
<evidence type="ECO:0000313" key="3">
    <source>
        <dbReference type="Proteomes" id="UP000067444"/>
    </source>
</evidence>
<accession>A0A0K0Y676</accession>
<dbReference type="STRING" id="1458307.OSB_18750"/>
<feature type="region of interest" description="Disordered" evidence="1">
    <location>
        <begin position="175"/>
        <end position="214"/>
    </location>
</feature>
<dbReference type="Proteomes" id="UP000067444">
    <property type="component" value="Chromosome"/>
</dbReference>
<reference evidence="2 3" key="1">
    <citation type="journal article" date="2015" name="Genome Announc.">
        <title>Closed Genome Sequence of Octadecabacter temperatus SB1, the First Mesophilic Species of the Genus Octadecabacter.</title>
        <authorList>
            <person name="Voget S."/>
            <person name="Billerbeck S."/>
            <person name="Simon M."/>
            <person name="Daniel R."/>
        </authorList>
    </citation>
    <scope>NUCLEOTIDE SEQUENCE [LARGE SCALE GENOMIC DNA]</scope>
    <source>
        <strain evidence="2 3">SB1</strain>
    </source>
</reference>
<name>A0A0K0Y676_9RHOB</name>
<dbReference type="SUPFAM" id="SSF55797">
    <property type="entry name" value="PR-1-like"/>
    <property type="match status" value="1"/>
</dbReference>
<dbReference type="EMBL" id="CP012160">
    <property type="protein sequence ID" value="AKS46415.1"/>
    <property type="molecule type" value="Genomic_DNA"/>
</dbReference>
<proteinExistence type="predicted"/>
<dbReference type="Pfam" id="PF00188">
    <property type="entry name" value="CAP"/>
    <property type="match status" value="1"/>
</dbReference>